<keyword evidence="6" id="KW-0520">NAD</keyword>
<dbReference type="InterPro" id="IPR029045">
    <property type="entry name" value="ClpP/crotonase-like_dom_sf"/>
</dbReference>
<dbReference type="CDD" id="cd06558">
    <property type="entry name" value="crotonase-like"/>
    <property type="match status" value="1"/>
</dbReference>
<dbReference type="InterPro" id="IPR001753">
    <property type="entry name" value="Enoyl-CoA_hydra/iso"/>
</dbReference>
<keyword evidence="3" id="KW-0276">Fatty acid metabolism</keyword>
<feature type="domain" description="3-hydroxyacyl-CoA dehydrogenase NAD binding" evidence="10">
    <location>
        <begin position="9"/>
        <end position="189"/>
    </location>
</feature>
<feature type="domain" description="3-hydroxyacyl-CoA dehydrogenase C-terminal" evidence="9">
    <location>
        <begin position="192"/>
        <end position="292"/>
    </location>
</feature>
<dbReference type="EC" id="1.1.1.35" evidence="11"/>
<dbReference type="Gene3D" id="3.40.50.720">
    <property type="entry name" value="NAD(P)-binding Rossmann-like Domain"/>
    <property type="match status" value="1"/>
</dbReference>
<dbReference type="KEGG" id="mgg:MPLG2_3009"/>
<dbReference type="PANTHER" id="PTHR48075:SF7">
    <property type="entry name" value="3-HYDROXYACYL-COA DEHYDROGENASE-RELATED"/>
    <property type="match status" value="1"/>
</dbReference>
<name>A0A2N9JKU9_9ACTN</name>
<accession>A0A2N9JKU9</accession>
<dbReference type="GO" id="GO:0003857">
    <property type="term" value="F:(3S)-3-hydroxyacyl-CoA dehydrogenase (NAD+) activity"/>
    <property type="evidence" value="ECO:0007669"/>
    <property type="project" value="UniProtKB-EC"/>
</dbReference>
<dbReference type="GO" id="GO:0006635">
    <property type="term" value="P:fatty acid beta-oxidation"/>
    <property type="evidence" value="ECO:0007669"/>
    <property type="project" value="UniProtKB-UniPathway"/>
</dbReference>
<evidence type="ECO:0000256" key="2">
    <source>
        <dbReference type="ARBA" id="ARBA00009463"/>
    </source>
</evidence>
<evidence type="ECO:0000259" key="10">
    <source>
        <dbReference type="Pfam" id="PF02737"/>
    </source>
</evidence>
<evidence type="ECO:0000256" key="7">
    <source>
        <dbReference type="ARBA" id="ARBA00023098"/>
    </source>
</evidence>
<comment type="similarity">
    <text evidence="2">Belongs to the 3-hydroxyacyl-CoA dehydrogenase family.</text>
</comment>
<comment type="catalytic activity">
    <reaction evidence="8">
        <text>a (3S)-3-hydroxyacyl-CoA + NAD(+) = a 3-oxoacyl-CoA + NADH + H(+)</text>
        <dbReference type="Rhea" id="RHEA:22432"/>
        <dbReference type="ChEBI" id="CHEBI:15378"/>
        <dbReference type="ChEBI" id="CHEBI:57318"/>
        <dbReference type="ChEBI" id="CHEBI:57540"/>
        <dbReference type="ChEBI" id="CHEBI:57945"/>
        <dbReference type="ChEBI" id="CHEBI:90726"/>
        <dbReference type="EC" id="1.1.1.35"/>
    </reaction>
</comment>
<evidence type="ECO:0000313" key="11">
    <source>
        <dbReference type="EMBL" id="SPD88039.1"/>
    </source>
</evidence>
<dbReference type="Pfam" id="PF00378">
    <property type="entry name" value="ECH_1"/>
    <property type="match status" value="1"/>
</dbReference>
<keyword evidence="5 11" id="KW-0560">Oxidoreductase</keyword>
<dbReference type="Pfam" id="PF00725">
    <property type="entry name" value="3HCDH"/>
    <property type="match status" value="1"/>
</dbReference>
<dbReference type="InterPro" id="IPR008927">
    <property type="entry name" value="6-PGluconate_DH-like_C_sf"/>
</dbReference>
<dbReference type="GO" id="GO:0070403">
    <property type="term" value="F:NAD+ binding"/>
    <property type="evidence" value="ECO:0007669"/>
    <property type="project" value="InterPro"/>
</dbReference>
<evidence type="ECO:0000256" key="6">
    <source>
        <dbReference type="ARBA" id="ARBA00023027"/>
    </source>
</evidence>
<evidence type="ECO:0000256" key="8">
    <source>
        <dbReference type="ARBA" id="ARBA00049556"/>
    </source>
</evidence>
<dbReference type="RefSeq" id="WP_158681223.1">
    <property type="nucleotide sequence ID" value="NZ_BAAAGO010000035.1"/>
</dbReference>
<dbReference type="Gene3D" id="3.90.226.10">
    <property type="entry name" value="2-enoyl-CoA Hydratase, Chain A, domain 1"/>
    <property type="match status" value="1"/>
</dbReference>
<dbReference type="Pfam" id="PF02737">
    <property type="entry name" value="3HCDH_N"/>
    <property type="match status" value="1"/>
</dbReference>
<dbReference type="AlphaFoldDB" id="A0A2N9JKU9"/>
<evidence type="ECO:0000313" key="12">
    <source>
        <dbReference type="Proteomes" id="UP000238164"/>
    </source>
</evidence>
<dbReference type="OrthoDB" id="5240528at2"/>
<dbReference type="SUPFAM" id="SSF52096">
    <property type="entry name" value="ClpP/crotonase"/>
    <property type="match status" value="1"/>
</dbReference>
<gene>
    <name evidence="11" type="primary">phbB</name>
    <name evidence="11" type="ORF">MPLG2_3009</name>
</gene>
<evidence type="ECO:0000256" key="3">
    <source>
        <dbReference type="ARBA" id="ARBA00022832"/>
    </source>
</evidence>
<evidence type="ECO:0000256" key="5">
    <source>
        <dbReference type="ARBA" id="ARBA00023002"/>
    </source>
</evidence>
<dbReference type="SUPFAM" id="SSF51735">
    <property type="entry name" value="NAD(P)-binding Rossmann-fold domains"/>
    <property type="match status" value="1"/>
</dbReference>
<dbReference type="EMBL" id="LT985188">
    <property type="protein sequence ID" value="SPD88039.1"/>
    <property type="molecule type" value="Genomic_DNA"/>
</dbReference>
<keyword evidence="12" id="KW-1185">Reference proteome</keyword>
<evidence type="ECO:0000259" key="9">
    <source>
        <dbReference type="Pfam" id="PF00725"/>
    </source>
</evidence>
<comment type="pathway">
    <text evidence="1">Lipid metabolism; fatty acid beta-oxidation.</text>
</comment>
<protein>
    <submittedName>
        <fullName evidence="11">Acetoacetyl-CoA reductase</fullName>
        <ecNumber evidence="11">1.1.1.35</ecNumber>
    </submittedName>
</protein>
<organism evidence="11 12">
    <name type="scientific">Micropruina glycogenica</name>
    <dbReference type="NCBI Taxonomy" id="75385"/>
    <lineage>
        <taxon>Bacteria</taxon>
        <taxon>Bacillati</taxon>
        <taxon>Actinomycetota</taxon>
        <taxon>Actinomycetes</taxon>
        <taxon>Propionibacteriales</taxon>
        <taxon>Nocardioidaceae</taxon>
        <taxon>Micropruina</taxon>
    </lineage>
</organism>
<dbReference type="InterPro" id="IPR036291">
    <property type="entry name" value="NAD(P)-bd_dom_sf"/>
</dbReference>
<evidence type="ECO:0000256" key="1">
    <source>
        <dbReference type="ARBA" id="ARBA00005005"/>
    </source>
</evidence>
<dbReference type="Proteomes" id="UP000238164">
    <property type="component" value="Chromosome 1"/>
</dbReference>
<keyword evidence="4" id="KW-0442">Lipid degradation</keyword>
<sequence>MNDDVRRAVVVGAGAMGSGIAAQLANAGVEVWLLDVVPEGETTDRSRLARDAIARQVNSAGFMLPVFADRVTPGNVIDDVATYTTADWVIEAVFEDLAVKRDLYATIERHRGADTMVTSNTSTIPLAQLVECRDPGFVAHFGITHFFNPPRQMPLLEVVAGPDTDPAVVERLITAGDHQLGKTVLRCRDTPGFLANRIGNFWMAVAASEALRGGVGIETADAVMTRHFGTPRTGVFGLFDLVGINLVPLIWTSFLRLLPAEDAYHRFDITTDPTFTGLLERGLVGRRGPGGFTRRQKTPDGPVDEVLDVANFTYRARHAPTDSVLDAKGLRAACDTQSPGGRYAWAVLRELIDYCCTTAPQIADHVGLIDDAMTLGYAWQAGPFALADRVGLDWLIERFEAEGRPVPPLLTQARDAGGFRPSPGLVLAGDGTVIEVAPGPLTVAQAARVMVENDSAALVDLGDGVACLALRSKMNVCQPGLFDVIDQALDMGEAGAFKALVIGSDHPRAFSAGANLNVFAALVDRNDPDELRQFTERGQRSFARLRAASFPVVAAARGLALGGGCELMLAAQHVVAAAELYAGFPERKVGLIPAWGGVTRTLIRSSLRGLADPAARAFALASTCVISGSAFEAQAGGLLLPSDEIVLNASRVLERAKASALELVGAERRQEPATFALHDPRLEPLDASWADASETDRRIVGDLAAMLTGAEQVTEEELLARELDVALKLVVLPANQARMRHMLATNKPLEN</sequence>
<dbReference type="InterPro" id="IPR006176">
    <property type="entry name" value="3-OHacyl-CoA_DH_NAD-bd"/>
</dbReference>
<dbReference type="UniPathway" id="UPA00659"/>
<keyword evidence="7" id="KW-0443">Lipid metabolism</keyword>
<dbReference type="Gene3D" id="1.10.1040.50">
    <property type="match status" value="1"/>
</dbReference>
<evidence type="ECO:0000256" key="4">
    <source>
        <dbReference type="ARBA" id="ARBA00022963"/>
    </source>
</evidence>
<proteinExistence type="inferred from homology"/>
<reference evidence="11 12" key="1">
    <citation type="submission" date="2018-02" db="EMBL/GenBank/DDBJ databases">
        <authorList>
            <person name="Cohen D.B."/>
            <person name="Kent A.D."/>
        </authorList>
    </citation>
    <scope>NUCLEOTIDE SEQUENCE [LARGE SCALE GENOMIC DNA]</scope>
    <source>
        <strain evidence="11">1</strain>
    </source>
</reference>
<dbReference type="InterPro" id="IPR006108">
    <property type="entry name" value="3HC_DH_C"/>
</dbReference>
<dbReference type="PANTHER" id="PTHR48075">
    <property type="entry name" value="3-HYDROXYACYL-COA DEHYDROGENASE FAMILY PROTEIN"/>
    <property type="match status" value="1"/>
</dbReference>
<dbReference type="SUPFAM" id="SSF48179">
    <property type="entry name" value="6-phosphogluconate dehydrogenase C-terminal domain-like"/>
    <property type="match status" value="2"/>
</dbReference>